<dbReference type="InParanoid" id="Q7NIC3"/>
<dbReference type="GO" id="GO:0003723">
    <property type="term" value="F:RNA binding"/>
    <property type="evidence" value="ECO:0007669"/>
    <property type="project" value="UniProtKB-KW"/>
</dbReference>
<dbReference type="PANTHER" id="PTHR44154:SF1">
    <property type="entry name" value="QUINONE OXIDOREDUCTASE"/>
    <property type="match status" value="1"/>
</dbReference>
<dbReference type="GO" id="GO:0005737">
    <property type="term" value="C:cytoplasm"/>
    <property type="evidence" value="ECO:0007669"/>
    <property type="project" value="UniProtKB-SubCell"/>
</dbReference>
<comment type="similarity">
    <text evidence="6">Belongs to the zinc-containing alcohol dehydrogenase family. Quinone oxidoreductase subfamily.</text>
</comment>
<dbReference type="InterPro" id="IPR051603">
    <property type="entry name" value="Zinc-ADH_QOR/CCCR"/>
</dbReference>
<dbReference type="PATRIC" id="fig|251221.4.peg.2294"/>
<dbReference type="CDD" id="cd08252">
    <property type="entry name" value="AL_MDR"/>
    <property type="match status" value="1"/>
</dbReference>
<dbReference type="InterPro" id="IPR002364">
    <property type="entry name" value="Quin_OxRdtase/zeta-crystal_CS"/>
</dbReference>
<name>Q7NIC3_GLOVI</name>
<proteinExistence type="inferred from homology"/>
<keyword evidence="6" id="KW-0862">Zinc</keyword>
<dbReference type="AlphaFoldDB" id="Q7NIC3"/>
<dbReference type="GO" id="GO:0016491">
    <property type="term" value="F:oxidoreductase activity"/>
    <property type="evidence" value="ECO:0007669"/>
    <property type="project" value="UniProtKB-KW"/>
</dbReference>
<organism evidence="8 9">
    <name type="scientific">Gloeobacter violaceus (strain ATCC 29082 / PCC 7421)</name>
    <dbReference type="NCBI Taxonomy" id="251221"/>
    <lineage>
        <taxon>Bacteria</taxon>
        <taxon>Bacillati</taxon>
        <taxon>Cyanobacteriota</taxon>
        <taxon>Cyanophyceae</taxon>
        <taxon>Gloeobacterales</taxon>
        <taxon>Gloeobacteraceae</taxon>
        <taxon>Gloeobacter</taxon>
    </lineage>
</organism>
<keyword evidence="4" id="KW-0521">NADP</keyword>
<dbReference type="SUPFAM" id="SSF51735">
    <property type="entry name" value="NAD(P)-binding Rossmann-fold domains"/>
    <property type="match status" value="1"/>
</dbReference>
<dbReference type="Gene3D" id="3.40.50.720">
    <property type="entry name" value="NAD(P)-binding Rossmann-like Domain"/>
    <property type="match status" value="1"/>
</dbReference>
<keyword evidence="3" id="KW-0963">Cytoplasm</keyword>
<evidence type="ECO:0000256" key="3">
    <source>
        <dbReference type="ARBA" id="ARBA00022490"/>
    </source>
</evidence>
<keyword evidence="6" id="KW-0560">Oxidoreductase</keyword>
<comment type="subunit">
    <text evidence="2">Homotetramer.</text>
</comment>
<dbReference type="RefSeq" id="WP_011142257.1">
    <property type="nucleotide sequence ID" value="NC_005125.1"/>
</dbReference>
<protein>
    <recommendedName>
        <fullName evidence="6">Zinc-type alcohol dehydrogenase-like protein</fullName>
    </recommendedName>
</protein>
<dbReference type="KEGG" id="gvi:gll2260"/>
<keyword evidence="6" id="KW-0479">Metal-binding</keyword>
<evidence type="ECO:0000256" key="6">
    <source>
        <dbReference type="RuleBase" id="RU364000"/>
    </source>
</evidence>
<dbReference type="SMART" id="SM00829">
    <property type="entry name" value="PKS_ER"/>
    <property type="match status" value="1"/>
</dbReference>
<feature type="domain" description="Enoyl reductase (ER)" evidence="7">
    <location>
        <begin position="13"/>
        <end position="334"/>
    </location>
</feature>
<comment type="subcellular location">
    <subcellularLocation>
        <location evidence="1">Cytoplasm</location>
    </subcellularLocation>
</comment>
<dbReference type="GO" id="GO:0008270">
    <property type="term" value="F:zinc ion binding"/>
    <property type="evidence" value="ECO:0007669"/>
    <property type="project" value="InterPro"/>
</dbReference>
<dbReference type="PANTHER" id="PTHR44154">
    <property type="entry name" value="QUINONE OXIDOREDUCTASE"/>
    <property type="match status" value="1"/>
</dbReference>
<evidence type="ECO:0000256" key="2">
    <source>
        <dbReference type="ARBA" id="ARBA00011881"/>
    </source>
</evidence>
<dbReference type="SUPFAM" id="SSF50129">
    <property type="entry name" value="GroES-like"/>
    <property type="match status" value="1"/>
</dbReference>
<dbReference type="Pfam" id="PF13602">
    <property type="entry name" value="ADH_zinc_N_2"/>
    <property type="match status" value="1"/>
</dbReference>
<gene>
    <name evidence="8" type="ordered locus">gll2260</name>
</gene>
<dbReference type="InterPro" id="IPR036291">
    <property type="entry name" value="NAD(P)-bd_dom_sf"/>
</dbReference>
<keyword evidence="5" id="KW-0694">RNA-binding</keyword>
<evidence type="ECO:0000256" key="4">
    <source>
        <dbReference type="ARBA" id="ARBA00022857"/>
    </source>
</evidence>
<dbReference type="InterPro" id="IPR011032">
    <property type="entry name" value="GroES-like_sf"/>
</dbReference>
<dbReference type="HOGENOM" id="CLU_026673_3_0_3"/>
<dbReference type="EnsemblBacteria" id="BAC90201">
    <property type="protein sequence ID" value="BAC90201"/>
    <property type="gene ID" value="BAC90201"/>
</dbReference>
<evidence type="ECO:0000259" key="7">
    <source>
        <dbReference type="SMART" id="SM00829"/>
    </source>
</evidence>
<dbReference type="NCBIfam" id="TIGR02817">
    <property type="entry name" value="adh_fam_1"/>
    <property type="match status" value="1"/>
</dbReference>
<dbReference type="EMBL" id="BA000045">
    <property type="protein sequence ID" value="BAC90201.1"/>
    <property type="molecule type" value="Genomic_DNA"/>
</dbReference>
<accession>Q7NIC3</accession>
<sequence length="337" mass="36534">MKAVGYRQPLPVDDPNALLDVDLPEPAVAGRDLLVEVKAISVNPVDTKVRRGTAPPEGQIKVLGWDASGVVRAVGPEVSLFRPGDAVWYAGSIVRPGTNSELHTVDERIVGRKPASLDFARAAALPLTTITAWELLFDRLQVARDRTGRGETLLIVGAAGGVGSILTQLARQLTGITVIGTASRPETRKWVQDLGAHHVIDHSRPLVEQLQRLGIPQVSYVASLTQTDTHYAQLVEALAPQGRLALIDDPGPLDVTLLKRKSLSLHWELMFTRSLFTTADLIEQHRLLDEVAQMVEAGVIQTTVGEHFGRICAENLRKAHALIESGQAKGKIVLEGF</sequence>
<dbReference type="Pfam" id="PF08240">
    <property type="entry name" value="ADH_N"/>
    <property type="match status" value="1"/>
</dbReference>
<evidence type="ECO:0000313" key="8">
    <source>
        <dbReference type="EMBL" id="BAC90201.1"/>
    </source>
</evidence>
<dbReference type="InterPro" id="IPR020843">
    <property type="entry name" value="ER"/>
</dbReference>
<dbReference type="OrthoDB" id="9792162at2"/>
<dbReference type="Proteomes" id="UP000000557">
    <property type="component" value="Chromosome"/>
</dbReference>
<evidence type="ECO:0000256" key="1">
    <source>
        <dbReference type="ARBA" id="ARBA00004496"/>
    </source>
</evidence>
<dbReference type="InterPro" id="IPR013154">
    <property type="entry name" value="ADH-like_N"/>
</dbReference>
<evidence type="ECO:0000256" key="5">
    <source>
        <dbReference type="ARBA" id="ARBA00022884"/>
    </source>
</evidence>
<reference evidence="8 9" key="1">
    <citation type="journal article" date="2003" name="DNA Res.">
        <title>Complete genome structure of Gloeobacter violaceus PCC 7421, a cyanobacterium that lacks thylakoids.</title>
        <authorList>
            <person name="Nakamura Y."/>
            <person name="Kaneko T."/>
            <person name="Sato S."/>
            <person name="Mimuro M."/>
            <person name="Miyashita H."/>
            <person name="Tsuchiya T."/>
            <person name="Sasamoto S."/>
            <person name="Watanabe A."/>
            <person name="Kawashima K."/>
            <person name="Kishida Y."/>
            <person name="Kiyokawa C."/>
            <person name="Kohara M."/>
            <person name="Matsumoto M."/>
            <person name="Matsuno A."/>
            <person name="Nakazaki N."/>
            <person name="Shimpo S."/>
            <person name="Takeuchi C."/>
            <person name="Yamada M."/>
            <person name="Tabata S."/>
        </authorList>
    </citation>
    <scope>NUCLEOTIDE SEQUENCE [LARGE SCALE GENOMIC DNA]</scope>
    <source>
        <strain evidence="9">ATCC 29082 / PCC 7421</strain>
    </source>
</reference>
<dbReference type="STRING" id="251221.gene:10759755"/>
<dbReference type="InterPro" id="IPR014182">
    <property type="entry name" value="ADH_Zn_typ-1"/>
</dbReference>
<keyword evidence="9" id="KW-1185">Reference proteome</keyword>
<reference evidence="8 9" key="2">
    <citation type="journal article" date="2003" name="DNA Res.">
        <title>Complete genome structure of Gloeobacter violaceus PCC 7421, a cyanobacterium that lacks thylakoids (supplement).</title>
        <authorList>
            <person name="Nakamura Y."/>
            <person name="Kaneko T."/>
            <person name="Sato S."/>
            <person name="Mimuro M."/>
            <person name="Miyashita H."/>
            <person name="Tsuchiya T."/>
            <person name="Sasamoto S."/>
            <person name="Watanabe A."/>
            <person name="Kawashima K."/>
            <person name="Kishida Y."/>
            <person name="Kiyokawa C."/>
            <person name="Kohara M."/>
            <person name="Matsumoto M."/>
            <person name="Matsuno A."/>
            <person name="Nakazaki N."/>
            <person name="Shimpo S."/>
            <person name="Takeuchi C."/>
            <person name="Yamada M."/>
            <person name="Tabata S."/>
        </authorList>
    </citation>
    <scope>NUCLEOTIDE SEQUENCE [LARGE SCALE GENOMIC DNA]</scope>
    <source>
        <strain evidence="9">ATCC 29082 / PCC 7421</strain>
    </source>
</reference>
<dbReference type="PhylomeDB" id="Q7NIC3"/>
<dbReference type="PROSITE" id="PS01162">
    <property type="entry name" value="QOR_ZETA_CRYSTAL"/>
    <property type="match status" value="1"/>
</dbReference>
<evidence type="ECO:0000313" key="9">
    <source>
        <dbReference type="Proteomes" id="UP000000557"/>
    </source>
</evidence>
<dbReference type="eggNOG" id="COG0604">
    <property type="taxonomic scope" value="Bacteria"/>
</dbReference>
<dbReference type="Gene3D" id="3.90.180.10">
    <property type="entry name" value="Medium-chain alcohol dehydrogenases, catalytic domain"/>
    <property type="match status" value="1"/>
</dbReference>